<dbReference type="GO" id="GO:0003677">
    <property type="term" value="F:DNA binding"/>
    <property type="evidence" value="ECO:0007669"/>
    <property type="project" value="UniProtKB-KW"/>
</dbReference>
<organism evidence="11 12">
    <name type="scientific">Roseateles chitinivorans</name>
    <dbReference type="NCBI Taxonomy" id="2917965"/>
    <lineage>
        <taxon>Bacteria</taxon>
        <taxon>Pseudomonadati</taxon>
        <taxon>Pseudomonadota</taxon>
        <taxon>Betaproteobacteria</taxon>
        <taxon>Burkholderiales</taxon>
        <taxon>Sphaerotilaceae</taxon>
        <taxon>Roseateles</taxon>
    </lineage>
</organism>
<dbReference type="PROSITE" id="PS50931">
    <property type="entry name" value="HTH_LYSR"/>
    <property type="match status" value="1"/>
</dbReference>
<keyword evidence="7" id="KW-0238">DNA-binding</keyword>
<evidence type="ECO:0000256" key="5">
    <source>
        <dbReference type="ARBA" id="ARBA00022605"/>
    </source>
</evidence>
<keyword evidence="12" id="KW-1185">Reference proteome</keyword>
<comment type="similarity">
    <text evidence="2">Belongs to the LysR transcriptional regulatory family.</text>
</comment>
<evidence type="ECO:0000256" key="4">
    <source>
        <dbReference type="ARBA" id="ARBA00022490"/>
    </source>
</evidence>
<evidence type="ECO:0000256" key="3">
    <source>
        <dbReference type="ARBA" id="ARBA00019365"/>
    </source>
</evidence>
<evidence type="ECO:0000256" key="9">
    <source>
        <dbReference type="ARBA" id="ARBA00023167"/>
    </source>
</evidence>
<dbReference type="InterPro" id="IPR037406">
    <property type="entry name" value="MetR_PBP2"/>
</dbReference>
<dbReference type="InterPro" id="IPR005119">
    <property type="entry name" value="LysR_subst-bd"/>
</dbReference>
<comment type="subcellular location">
    <subcellularLocation>
        <location evidence="1">Cytoplasm</location>
    </subcellularLocation>
</comment>
<sequence length="307" mass="33717">MYTPLELRHLRTLLALREAGNLSRAAQLLNLTQSALSHQLKGLEDHYGAELFERKSSPLSFGVAGQRLLQLAELILPQIDEADRDVRRLVEGSAGQLRIAVECHTCFDWLMPAMDAFRERWPEVELDIVSGFQADPVGLLHQDRAELAIVSDVDAEEAGVAVHPLFSFEIVALLPKGHPLLAKPWLEAEDFAGQAYIHYPVPDEMLDLVRSVLKPAGVTPPRRTSELTVAMLQLVASGRGFAALPLWAVEGYLARGYVARQRIGPSGLTGRLYAVSTGQLAAKPFLADFVRIMRETSLVNLGGVSLL</sequence>
<evidence type="ECO:0000313" key="11">
    <source>
        <dbReference type="EMBL" id="PIM53026.1"/>
    </source>
</evidence>
<dbReference type="GO" id="GO:0005737">
    <property type="term" value="C:cytoplasm"/>
    <property type="evidence" value="ECO:0007669"/>
    <property type="project" value="UniProtKB-SubCell"/>
</dbReference>
<dbReference type="GO" id="GO:0009086">
    <property type="term" value="P:methionine biosynthetic process"/>
    <property type="evidence" value="ECO:0007669"/>
    <property type="project" value="UniProtKB-KW"/>
</dbReference>
<dbReference type="EMBL" id="PEOG01000027">
    <property type="protein sequence ID" value="PIM53026.1"/>
    <property type="molecule type" value="Genomic_DNA"/>
</dbReference>
<dbReference type="Pfam" id="PF00126">
    <property type="entry name" value="HTH_1"/>
    <property type="match status" value="1"/>
</dbReference>
<dbReference type="RefSeq" id="WP_099861832.1">
    <property type="nucleotide sequence ID" value="NZ_PEOG01000027.1"/>
</dbReference>
<keyword evidence="6" id="KW-0805">Transcription regulation</keyword>
<evidence type="ECO:0000256" key="6">
    <source>
        <dbReference type="ARBA" id="ARBA00023015"/>
    </source>
</evidence>
<dbReference type="Gene3D" id="1.10.10.10">
    <property type="entry name" value="Winged helix-like DNA-binding domain superfamily/Winged helix DNA-binding domain"/>
    <property type="match status" value="1"/>
</dbReference>
<reference evidence="11 12" key="1">
    <citation type="submission" date="2017-11" db="EMBL/GenBank/DDBJ databases">
        <title>Draft genome sequence of Mitsuaria sp. HWN-4.</title>
        <authorList>
            <person name="Gundlapally S.R."/>
        </authorList>
    </citation>
    <scope>NUCLEOTIDE SEQUENCE [LARGE SCALE GENOMIC DNA]</scope>
    <source>
        <strain evidence="11 12">HWN-4</strain>
    </source>
</reference>
<keyword evidence="8" id="KW-0804">Transcription</keyword>
<dbReference type="InterPro" id="IPR036390">
    <property type="entry name" value="WH_DNA-bd_sf"/>
</dbReference>
<dbReference type="SUPFAM" id="SSF46785">
    <property type="entry name" value="Winged helix' DNA-binding domain"/>
    <property type="match status" value="1"/>
</dbReference>
<dbReference type="SUPFAM" id="SSF53850">
    <property type="entry name" value="Periplasmic binding protein-like II"/>
    <property type="match status" value="1"/>
</dbReference>
<keyword evidence="4" id="KW-0963">Cytoplasm</keyword>
<accession>A0A2G9C9E4</accession>
<evidence type="ECO:0000256" key="1">
    <source>
        <dbReference type="ARBA" id="ARBA00004496"/>
    </source>
</evidence>
<dbReference type="CDD" id="cd08441">
    <property type="entry name" value="PBP2_MetR"/>
    <property type="match status" value="1"/>
</dbReference>
<gene>
    <name evidence="11" type="ORF">CS062_11785</name>
</gene>
<dbReference type="AlphaFoldDB" id="A0A2G9C9E4"/>
<proteinExistence type="inferred from homology"/>
<dbReference type="PRINTS" id="PR00039">
    <property type="entry name" value="HTHLYSR"/>
</dbReference>
<comment type="caution">
    <text evidence="11">The sequence shown here is derived from an EMBL/GenBank/DDBJ whole genome shotgun (WGS) entry which is preliminary data.</text>
</comment>
<dbReference type="PANTHER" id="PTHR30346:SF28">
    <property type="entry name" value="HTH-TYPE TRANSCRIPTIONAL REGULATOR CYNR"/>
    <property type="match status" value="1"/>
</dbReference>
<dbReference type="GO" id="GO:0003700">
    <property type="term" value="F:DNA-binding transcription factor activity"/>
    <property type="evidence" value="ECO:0007669"/>
    <property type="project" value="InterPro"/>
</dbReference>
<evidence type="ECO:0000313" key="12">
    <source>
        <dbReference type="Proteomes" id="UP000231501"/>
    </source>
</evidence>
<dbReference type="Pfam" id="PF03466">
    <property type="entry name" value="LysR_substrate"/>
    <property type="match status" value="1"/>
</dbReference>
<dbReference type="Gene3D" id="3.40.190.10">
    <property type="entry name" value="Periplasmic binding protein-like II"/>
    <property type="match status" value="1"/>
</dbReference>
<dbReference type="InterPro" id="IPR000847">
    <property type="entry name" value="LysR_HTH_N"/>
</dbReference>
<evidence type="ECO:0000259" key="10">
    <source>
        <dbReference type="PROSITE" id="PS50931"/>
    </source>
</evidence>
<dbReference type="OrthoDB" id="155872at2"/>
<keyword evidence="9" id="KW-0486">Methionine biosynthesis</keyword>
<evidence type="ECO:0000256" key="2">
    <source>
        <dbReference type="ARBA" id="ARBA00009437"/>
    </source>
</evidence>
<evidence type="ECO:0000256" key="8">
    <source>
        <dbReference type="ARBA" id="ARBA00023163"/>
    </source>
</evidence>
<dbReference type="PANTHER" id="PTHR30346">
    <property type="entry name" value="TRANSCRIPTIONAL DUAL REGULATOR HCAR-RELATED"/>
    <property type="match status" value="1"/>
</dbReference>
<dbReference type="Proteomes" id="UP000231501">
    <property type="component" value="Unassembled WGS sequence"/>
</dbReference>
<evidence type="ECO:0000256" key="7">
    <source>
        <dbReference type="ARBA" id="ARBA00023125"/>
    </source>
</evidence>
<protein>
    <recommendedName>
        <fullName evidence="3">HTH-type transcriptional regulator MetR</fullName>
    </recommendedName>
</protein>
<keyword evidence="5" id="KW-0028">Amino-acid biosynthesis</keyword>
<feature type="domain" description="HTH lysR-type" evidence="10">
    <location>
        <begin position="5"/>
        <end position="62"/>
    </location>
</feature>
<name>A0A2G9C9E4_9BURK</name>
<dbReference type="GO" id="GO:0032993">
    <property type="term" value="C:protein-DNA complex"/>
    <property type="evidence" value="ECO:0007669"/>
    <property type="project" value="TreeGrafter"/>
</dbReference>
<dbReference type="InterPro" id="IPR036388">
    <property type="entry name" value="WH-like_DNA-bd_sf"/>
</dbReference>